<keyword evidence="2" id="KW-1185">Reference proteome</keyword>
<sequence length="59" mass="6799">MFLNQFETTDNISMSWVDLIYTKTDTIACIGEKDNYMILFLVGNIDNYLQHIIFGSSLS</sequence>
<gene>
    <name evidence="1" type="ORF">SCALOS_LOCUS5079</name>
</gene>
<reference evidence="1" key="1">
    <citation type="submission" date="2021-06" db="EMBL/GenBank/DDBJ databases">
        <authorList>
            <person name="Kallberg Y."/>
            <person name="Tangrot J."/>
            <person name="Rosling A."/>
        </authorList>
    </citation>
    <scope>NUCLEOTIDE SEQUENCE</scope>
    <source>
        <strain evidence="1">AU212A</strain>
    </source>
</reference>
<accession>A0ACA9LSE8</accession>
<dbReference type="EMBL" id="CAJVPM010007684">
    <property type="protein sequence ID" value="CAG8548066.1"/>
    <property type="molecule type" value="Genomic_DNA"/>
</dbReference>
<dbReference type="Proteomes" id="UP000789860">
    <property type="component" value="Unassembled WGS sequence"/>
</dbReference>
<name>A0ACA9LSE8_9GLOM</name>
<evidence type="ECO:0000313" key="2">
    <source>
        <dbReference type="Proteomes" id="UP000789860"/>
    </source>
</evidence>
<protein>
    <submittedName>
        <fullName evidence="1">11290_t:CDS:1</fullName>
    </submittedName>
</protein>
<proteinExistence type="predicted"/>
<comment type="caution">
    <text evidence="1">The sequence shown here is derived from an EMBL/GenBank/DDBJ whole genome shotgun (WGS) entry which is preliminary data.</text>
</comment>
<evidence type="ECO:0000313" key="1">
    <source>
        <dbReference type="EMBL" id="CAG8548066.1"/>
    </source>
</evidence>
<organism evidence="1 2">
    <name type="scientific">Scutellospora calospora</name>
    <dbReference type="NCBI Taxonomy" id="85575"/>
    <lineage>
        <taxon>Eukaryota</taxon>
        <taxon>Fungi</taxon>
        <taxon>Fungi incertae sedis</taxon>
        <taxon>Mucoromycota</taxon>
        <taxon>Glomeromycotina</taxon>
        <taxon>Glomeromycetes</taxon>
        <taxon>Diversisporales</taxon>
        <taxon>Gigasporaceae</taxon>
        <taxon>Scutellospora</taxon>
    </lineage>
</organism>